<dbReference type="SUPFAM" id="SSF51735">
    <property type="entry name" value="NAD(P)-binding Rossmann-fold domains"/>
    <property type="match status" value="1"/>
</dbReference>
<name>A0AAE8MUP0_9PEZI</name>
<dbReference type="InterPro" id="IPR036291">
    <property type="entry name" value="NAD(P)-bd_dom_sf"/>
</dbReference>
<proteinExistence type="predicted"/>
<accession>A0AAE8MUP0</accession>
<comment type="caution">
    <text evidence="2">The sequence shown here is derived from an EMBL/GenBank/DDBJ whole genome shotgun (WGS) entry which is preliminary data.</text>
</comment>
<dbReference type="InterPro" id="IPR002347">
    <property type="entry name" value="SDR_fam"/>
</dbReference>
<keyword evidence="3" id="KW-1185">Reference proteome</keyword>
<dbReference type="PANTHER" id="PTHR43157">
    <property type="entry name" value="PHOSPHATIDYLINOSITOL-GLYCAN BIOSYNTHESIS CLASS F PROTEIN-RELATED"/>
    <property type="match status" value="1"/>
</dbReference>
<protein>
    <submittedName>
        <fullName evidence="2">Related to enoyl-CoA hydratase/isomerase</fullName>
    </submittedName>
</protein>
<organism evidence="2 3">
    <name type="scientific">Cephalotrichum gorgonifer</name>
    <dbReference type="NCBI Taxonomy" id="2041049"/>
    <lineage>
        <taxon>Eukaryota</taxon>
        <taxon>Fungi</taxon>
        <taxon>Dikarya</taxon>
        <taxon>Ascomycota</taxon>
        <taxon>Pezizomycotina</taxon>
        <taxon>Sordariomycetes</taxon>
        <taxon>Hypocreomycetidae</taxon>
        <taxon>Microascales</taxon>
        <taxon>Microascaceae</taxon>
        <taxon>Cephalotrichum</taxon>
    </lineage>
</organism>
<dbReference type="AlphaFoldDB" id="A0AAE8MUP0"/>
<dbReference type="EMBL" id="ONZQ02000002">
    <property type="protein sequence ID" value="SPN99118.1"/>
    <property type="molecule type" value="Genomic_DNA"/>
</dbReference>
<evidence type="ECO:0000313" key="2">
    <source>
        <dbReference type="EMBL" id="SPN99118.1"/>
    </source>
</evidence>
<keyword evidence="1" id="KW-0560">Oxidoreductase</keyword>
<dbReference type="Pfam" id="PF00106">
    <property type="entry name" value="adh_short"/>
    <property type="match status" value="1"/>
</dbReference>
<reference evidence="2" key="1">
    <citation type="submission" date="2018-03" db="EMBL/GenBank/DDBJ databases">
        <authorList>
            <person name="Guldener U."/>
        </authorList>
    </citation>
    <scope>NUCLEOTIDE SEQUENCE</scope>
</reference>
<dbReference type="PRINTS" id="PR00081">
    <property type="entry name" value="GDHRDH"/>
</dbReference>
<dbReference type="PANTHER" id="PTHR43157:SF31">
    <property type="entry name" value="PHOSPHATIDYLINOSITOL-GLYCAN BIOSYNTHESIS CLASS F PROTEIN"/>
    <property type="match status" value="1"/>
</dbReference>
<evidence type="ECO:0000313" key="3">
    <source>
        <dbReference type="Proteomes" id="UP001187682"/>
    </source>
</evidence>
<gene>
    <name evidence="2" type="ORF">DNG_02153</name>
</gene>
<dbReference type="GO" id="GO:0016491">
    <property type="term" value="F:oxidoreductase activity"/>
    <property type="evidence" value="ECO:0007669"/>
    <property type="project" value="UniProtKB-KW"/>
</dbReference>
<evidence type="ECO:0000256" key="1">
    <source>
        <dbReference type="ARBA" id="ARBA00023002"/>
    </source>
</evidence>
<dbReference type="Proteomes" id="UP001187682">
    <property type="component" value="Unassembled WGS sequence"/>
</dbReference>
<sequence>MPKITKFVRDQYTTLPVPQPPADMASATYIVTGANSGLGLECAKHLVRMGARRVIMAVRSRSKGETALSAIRSATGRPHAGEVWELDLASPDSVEAFARRVDALDRLDGLIANAGVAMSTFELVGGMETTVMVNVISTMLLAFRTLPKLSEWARRGGKLTNLVIVSSNTALEPELEQKVASLRGDVFDALSVKEGFAPFDQYPMTKLLEIFAVRQLASIIPVSTSGVVVNTVNPGLCYSDLDRNLGTMARLGMAVTRRVLARTSEQGSRTLLHAAFAGPESYGAYCSECQVKESDIPAWITSAVGKSMQKRVWTDLLKRLESIGHGVDIEALAAK</sequence>
<dbReference type="Gene3D" id="3.40.50.720">
    <property type="entry name" value="NAD(P)-binding Rossmann-like Domain"/>
    <property type="match status" value="1"/>
</dbReference>